<sequence>MAGNCKYGDFECPFDEPPKDPNECRACATLKNVKAQRKAVQIQERSMKLQTISSLITASQALPYEEKEFQDEIIEKAKISIKNWLESEEE</sequence>
<proteinExistence type="predicted"/>
<gene>
    <name evidence="1" type="ORF">AKJ65_01800</name>
</gene>
<organism evidence="1 2">
    <name type="scientific">candidate division MSBL1 archaeon SCGC-AAA259E19</name>
    <dbReference type="NCBI Taxonomy" id="1698264"/>
    <lineage>
        <taxon>Archaea</taxon>
        <taxon>Methanobacteriati</taxon>
        <taxon>Methanobacteriota</taxon>
        <taxon>candidate division MSBL1</taxon>
    </lineage>
</organism>
<accession>A0A133UMR3</accession>
<evidence type="ECO:0000313" key="1">
    <source>
        <dbReference type="EMBL" id="KXA95420.1"/>
    </source>
</evidence>
<dbReference type="AlphaFoldDB" id="A0A133UMR3"/>
<dbReference type="Proteomes" id="UP000070284">
    <property type="component" value="Unassembled WGS sequence"/>
</dbReference>
<comment type="caution">
    <text evidence="1">The sequence shown here is derived from an EMBL/GenBank/DDBJ whole genome shotgun (WGS) entry which is preliminary data.</text>
</comment>
<reference evidence="1 2" key="1">
    <citation type="journal article" date="2016" name="Sci. Rep.">
        <title>Metabolic traits of an uncultured archaeal lineage -MSBL1- from brine pools of the Red Sea.</title>
        <authorList>
            <person name="Mwirichia R."/>
            <person name="Alam I."/>
            <person name="Rashid M."/>
            <person name="Vinu M."/>
            <person name="Ba-Alawi W."/>
            <person name="Anthony Kamau A."/>
            <person name="Kamanda Ngugi D."/>
            <person name="Goker M."/>
            <person name="Klenk H.P."/>
            <person name="Bajic V."/>
            <person name="Stingl U."/>
        </authorList>
    </citation>
    <scope>NUCLEOTIDE SEQUENCE [LARGE SCALE GENOMIC DNA]</scope>
    <source>
        <strain evidence="1">SCGC-AAA259E19</strain>
    </source>
</reference>
<dbReference type="EMBL" id="LHXO01000015">
    <property type="protein sequence ID" value="KXA95420.1"/>
    <property type="molecule type" value="Genomic_DNA"/>
</dbReference>
<name>A0A133UMR3_9EURY</name>
<evidence type="ECO:0000313" key="2">
    <source>
        <dbReference type="Proteomes" id="UP000070284"/>
    </source>
</evidence>
<keyword evidence="2" id="KW-1185">Reference proteome</keyword>
<protein>
    <submittedName>
        <fullName evidence="1">Uncharacterized protein</fullName>
    </submittedName>
</protein>